<organism evidence="1 2">
    <name type="scientific">Symbiochloris irregularis</name>
    <dbReference type="NCBI Taxonomy" id="706552"/>
    <lineage>
        <taxon>Eukaryota</taxon>
        <taxon>Viridiplantae</taxon>
        <taxon>Chlorophyta</taxon>
        <taxon>core chlorophytes</taxon>
        <taxon>Trebouxiophyceae</taxon>
        <taxon>Trebouxiales</taxon>
        <taxon>Trebouxiaceae</taxon>
        <taxon>Symbiochloris</taxon>
    </lineage>
</organism>
<evidence type="ECO:0000313" key="2">
    <source>
        <dbReference type="Proteomes" id="UP001465755"/>
    </source>
</evidence>
<name>A0AAW1NQQ7_9CHLO</name>
<protein>
    <submittedName>
        <fullName evidence="1">Uncharacterized protein</fullName>
    </submittedName>
</protein>
<gene>
    <name evidence="1" type="ORF">WJX73_008931</name>
</gene>
<reference evidence="1 2" key="1">
    <citation type="journal article" date="2024" name="Nat. Commun.">
        <title>Phylogenomics reveals the evolutionary origins of lichenization in chlorophyte algae.</title>
        <authorList>
            <person name="Puginier C."/>
            <person name="Libourel C."/>
            <person name="Otte J."/>
            <person name="Skaloud P."/>
            <person name="Haon M."/>
            <person name="Grisel S."/>
            <person name="Petersen M."/>
            <person name="Berrin J.G."/>
            <person name="Delaux P.M."/>
            <person name="Dal Grande F."/>
            <person name="Keller J."/>
        </authorList>
    </citation>
    <scope>NUCLEOTIDE SEQUENCE [LARGE SCALE GENOMIC DNA]</scope>
    <source>
        <strain evidence="1 2">SAG 2036</strain>
    </source>
</reference>
<dbReference type="AlphaFoldDB" id="A0AAW1NQQ7"/>
<accession>A0AAW1NQQ7</accession>
<proteinExistence type="predicted"/>
<keyword evidence="2" id="KW-1185">Reference proteome</keyword>
<comment type="caution">
    <text evidence="1">The sequence shown here is derived from an EMBL/GenBank/DDBJ whole genome shotgun (WGS) entry which is preliminary data.</text>
</comment>
<evidence type="ECO:0000313" key="1">
    <source>
        <dbReference type="EMBL" id="KAK9790590.1"/>
    </source>
</evidence>
<sequence length="84" mass="8761">MSNRAGLRSGPSQQIASELTIFRKKGSGESLDVAEGKVATLTADYDNLVKYGVGRHAANLISQDLHIPAPAAGPDNVTALVSLE</sequence>
<dbReference type="EMBL" id="JALJOQ010000189">
    <property type="protein sequence ID" value="KAK9790590.1"/>
    <property type="molecule type" value="Genomic_DNA"/>
</dbReference>
<dbReference type="Proteomes" id="UP001465755">
    <property type="component" value="Unassembled WGS sequence"/>
</dbReference>